<organism evidence="8 9">
    <name type="scientific">Brassica carinata</name>
    <name type="common">Ethiopian mustard</name>
    <name type="synonym">Abyssinian cabbage</name>
    <dbReference type="NCBI Taxonomy" id="52824"/>
    <lineage>
        <taxon>Eukaryota</taxon>
        <taxon>Viridiplantae</taxon>
        <taxon>Streptophyta</taxon>
        <taxon>Embryophyta</taxon>
        <taxon>Tracheophyta</taxon>
        <taxon>Spermatophyta</taxon>
        <taxon>Magnoliopsida</taxon>
        <taxon>eudicotyledons</taxon>
        <taxon>Gunneridae</taxon>
        <taxon>Pentapetalae</taxon>
        <taxon>rosids</taxon>
        <taxon>malvids</taxon>
        <taxon>Brassicales</taxon>
        <taxon>Brassicaceae</taxon>
        <taxon>Brassiceae</taxon>
        <taxon>Brassica</taxon>
    </lineage>
</organism>
<sequence length="161" mass="17671">MITSAFSHISVLHLVFSMSALWSLGVVLELLIPFITTIVLVVFSGVLVIGIYLLLIGRFEIEYFKRVTAVFNLLDFFGFVSSHLLCLCGLIGGVNNYWAAVTMLGWINVVFVFSLKKSGAYDLSFLEIESLTDASLPSVMFIGNGWTLQASAFPFSGVEVV</sequence>
<protein>
    <recommendedName>
        <fullName evidence="7">Peptidase S54 rhomboid domain-containing protein</fullName>
    </recommendedName>
</protein>
<evidence type="ECO:0000256" key="6">
    <source>
        <dbReference type="SAM" id="Phobius"/>
    </source>
</evidence>
<evidence type="ECO:0000259" key="7">
    <source>
        <dbReference type="Pfam" id="PF01694"/>
    </source>
</evidence>
<dbReference type="SUPFAM" id="SSF144091">
    <property type="entry name" value="Rhomboid-like"/>
    <property type="match status" value="1"/>
</dbReference>
<name>A0A8X7RHA1_BRACI</name>
<feature type="transmembrane region" description="Helical" evidence="6">
    <location>
        <begin position="69"/>
        <end position="92"/>
    </location>
</feature>
<dbReference type="Pfam" id="PF01694">
    <property type="entry name" value="Rhomboid"/>
    <property type="match status" value="1"/>
</dbReference>
<gene>
    <name evidence="8" type="ORF">Bca52824_047527</name>
</gene>
<feature type="transmembrane region" description="Helical" evidence="6">
    <location>
        <begin position="38"/>
        <end position="57"/>
    </location>
</feature>
<comment type="similarity">
    <text evidence="2">Belongs to the peptidase S54 family.</text>
</comment>
<dbReference type="GO" id="GO:0004252">
    <property type="term" value="F:serine-type endopeptidase activity"/>
    <property type="evidence" value="ECO:0007669"/>
    <property type="project" value="InterPro"/>
</dbReference>
<comment type="caution">
    <text evidence="8">The sequence shown here is derived from an EMBL/GenBank/DDBJ whole genome shotgun (WGS) entry which is preliminary data.</text>
</comment>
<dbReference type="EMBL" id="JAAMPC010000010">
    <property type="protein sequence ID" value="KAG2287923.1"/>
    <property type="molecule type" value="Genomic_DNA"/>
</dbReference>
<evidence type="ECO:0000256" key="2">
    <source>
        <dbReference type="ARBA" id="ARBA00009045"/>
    </source>
</evidence>
<dbReference type="GO" id="GO:0016020">
    <property type="term" value="C:membrane"/>
    <property type="evidence" value="ECO:0007669"/>
    <property type="project" value="UniProtKB-SubCell"/>
</dbReference>
<evidence type="ECO:0000256" key="1">
    <source>
        <dbReference type="ARBA" id="ARBA00004141"/>
    </source>
</evidence>
<feature type="transmembrane region" description="Helical" evidence="6">
    <location>
        <begin position="98"/>
        <end position="115"/>
    </location>
</feature>
<evidence type="ECO:0000313" key="9">
    <source>
        <dbReference type="Proteomes" id="UP000886595"/>
    </source>
</evidence>
<feature type="transmembrane region" description="Helical" evidence="6">
    <location>
        <begin position="12"/>
        <end position="32"/>
    </location>
</feature>
<evidence type="ECO:0000256" key="4">
    <source>
        <dbReference type="ARBA" id="ARBA00022989"/>
    </source>
</evidence>
<reference evidence="8 9" key="1">
    <citation type="submission" date="2020-02" db="EMBL/GenBank/DDBJ databases">
        <authorList>
            <person name="Ma Q."/>
            <person name="Huang Y."/>
            <person name="Song X."/>
            <person name="Pei D."/>
        </authorList>
    </citation>
    <scope>NUCLEOTIDE SEQUENCE [LARGE SCALE GENOMIC DNA]</scope>
    <source>
        <strain evidence="8">Sxm20200214</strain>
        <tissue evidence="8">Leaf</tissue>
    </source>
</reference>
<dbReference type="AlphaFoldDB" id="A0A8X7RHA1"/>
<dbReference type="Proteomes" id="UP000886595">
    <property type="component" value="Unassembled WGS sequence"/>
</dbReference>
<keyword evidence="3 6" id="KW-0812">Transmembrane</keyword>
<proteinExistence type="inferred from homology"/>
<accession>A0A8X7RHA1</accession>
<keyword evidence="4 6" id="KW-1133">Transmembrane helix</keyword>
<dbReference type="OrthoDB" id="10257275at2759"/>
<dbReference type="Gene3D" id="1.20.1540.10">
    <property type="entry name" value="Rhomboid-like"/>
    <property type="match status" value="1"/>
</dbReference>
<evidence type="ECO:0000313" key="8">
    <source>
        <dbReference type="EMBL" id="KAG2287923.1"/>
    </source>
</evidence>
<dbReference type="InterPro" id="IPR022764">
    <property type="entry name" value="Peptidase_S54_rhomboid_dom"/>
</dbReference>
<keyword evidence="5 6" id="KW-0472">Membrane</keyword>
<comment type="subcellular location">
    <subcellularLocation>
        <location evidence="1">Membrane</location>
        <topology evidence="1">Multi-pass membrane protein</topology>
    </subcellularLocation>
</comment>
<dbReference type="InterPro" id="IPR035952">
    <property type="entry name" value="Rhomboid-like_sf"/>
</dbReference>
<evidence type="ECO:0000256" key="5">
    <source>
        <dbReference type="ARBA" id="ARBA00023136"/>
    </source>
</evidence>
<keyword evidence="9" id="KW-1185">Reference proteome</keyword>
<evidence type="ECO:0000256" key="3">
    <source>
        <dbReference type="ARBA" id="ARBA00022692"/>
    </source>
</evidence>
<feature type="domain" description="Peptidase S54 rhomboid" evidence="7">
    <location>
        <begin position="1"/>
        <end position="113"/>
    </location>
</feature>